<name>A0ABW8GNK7_9PROT</name>
<sequence length="71" mass="8181">MTDFRRFYIIQCRSTGAFLTEELGYTNLAEKAGRLYCPHEAVDTARLNLDDDYAVFSAWELVPETEQEVIS</sequence>
<evidence type="ECO:0000313" key="2">
    <source>
        <dbReference type="Proteomes" id="UP001617669"/>
    </source>
</evidence>
<gene>
    <name evidence="1" type="ORF">ACIKP9_12270</name>
</gene>
<dbReference type="RefSeq" id="WP_400883322.1">
    <property type="nucleotide sequence ID" value="NZ_JBIWXY010000002.1"/>
</dbReference>
<protein>
    <submittedName>
        <fullName evidence="1">Uncharacterized protein</fullName>
    </submittedName>
</protein>
<comment type="caution">
    <text evidence="1">The sequence shown here is derived from an EMBL/GenBank/DDBJ whole genome shotgun (WGS) entry which is preliminary data.</text>
</comment>
<evidence type="ECO:0000313" key="1">
    <source>
        <dbReference type="EMBL" id="MFJ5447008.1"/>
    </source>
</evidence>
<reference evidence="1 2" key="1">
    <citation type="submission" date="2024-11" db="EMBL/GenBank/DDBJ databases">
        <authorList>
            <person name="Kaparullina E.N."/>
            <person name="Delegan Y.A."/>
            <person name="Doronina N.V."/>
        </authorList>
    </citation>
    <scope>NUCLEOTIDE SEQUENCE [LARGE SCALE GENOMIC DNA]</scope>
    <source>
        <strain evidence="1 2">7sh_L</strain>
    </source>
</reference>
<proteinExistence type="predicted"/>
<dbReference type="EMBL" id="JBIWXY010000002">
    <property type="protein sequence ID" value="MFJ5447008.1"/>
    <property type="molecule type" value="Genomic_DNA"/>
</dbReference>
<keyword evidence="2" id="KW-1185">Reference proteome</keyword>
<organism evidence="1 2">
    <name type="scientific">Methylobacillus methanolivorans</name>
    <dbReference type="NCBI Taxonomy" id="1848927"/>
    <lineage>
        <taxon>Bacteria</taxon>
        <taxon>Pseudomonadati</taxon>
        <taxon>Pseudomonadota</taxon>
        <taxon>Betaproteobacteria</taxon>
        <taxon>Nitrosomonadales</taxon>
        <taxon>Methylophilaceae</taxon>
        <taxon>Methylobacillus</taxon>
    </lineage>
</organism>
<dbReference type="Proteomes" id="UP001617669">
    <property type="component" value="Unassembled WGS sequence"/>
</dbReference>
<accession>A0ABW8GNK7</accession>